<dbReference type="AlphaFoldDB" id="A0A3P3XU26"/>
<evidence type="ECO:0000256" key="3">
    <source>
        <dbReference type="ARBA" id="ARBA00022771"/>
    </source>
</evidence>
<name>A0A3P3XU26_9SPIR</name>
<keyword evidence="2 8" id="KW-0547">Nucleotide-binding</keyword>
<evidence type="ECO:0000256" key="5">
    <source>
        <dbReference type="ARBA" id="ARBA00023015"/>
    </source>
</evidence>
<keyword evidence="6 8" id="KW-0238">DNA-binding</keyword>
<dbReference type="EMBL" id="FWDO01000007">
    <property type="protein sequence ID" value="SLM19778.1"/>
    <property type="molecule type" value="Genomic_DNA"/>
</dbReference>
<keyword evidence="8" id="KW-0479">Metal-binding</keyword>
<proteinExistence type="inferred from homology"/>
<evidence type="ECO:0000256" key="4">
    <source>
        <dbReference type="ARBA" id="ARBA00022840"/>
    </source>
</evidence>
<evidence type="ECO:0000259" key="9">
    <source>
        <dbReference type="PROSITE" id="PS51161"/>
    </source>
</evidence>
<feature type="domain" description="ATP-cone" evidence="9">
    <location>
        <begin position="49"/>
        <end position="141"/>
    </location>
</feature>
<dbReference type="HAMAP" id="MF_00440">
    <property type="entry name" value="NrdR"/>
    <property type="match status" value="1"/>
</dbReference>
<feature type="zinc finger region" evidence="8">
    <location>
        <begin position="3"/>
        <end position="34"/>
    </location>
</feature>
<evidence type="ECO:0000256" key="8">
    <source>
        <dbReference type="HAMAP-Rule" id="MF_00440"/>
    </source>
</evidence>
<evidence type="ECO:0000256" key="7">
    <source>
        <dbReference type="ARBA" id="ARBA00023163"/>
    </source>
</evidence>
<keyword evidence="3 8" id="KW-0863">Zinc-finger</keyword>
<dbReference type="Pfam" id="PF22811">
    <property type="entry name" value="Zn_ribbon_NrdR"/>
    <property type="match status" value="1"/>
</dbReference>
<protein>
    <recommendedName>
        <fullName evidence="8">Transcriptional repressor NrdR</fullName>
    </recommendedName>
</protein>
<dbReference type="NCBIfam" id="TIGR00244">
    <property type="entry name" value="transcriptional regulator NrdR"/>
    <property type="match status" value="1"/>
</dbReference>
<evidence type="ECO:0000256" key="1">
    <source>
        <dbReference type="ARBA" id="ARBA00022491"/>
    </source>
</evidence>
<dbReference type="PROSITE" id="PS51161">
    <property type="entry name" value="ATP_CONE"/>
    <property type="match status" value="1"/>
</dbReference>
<dbReference type="InterPro" id="IPR005144">
    <property type="entry name" value="ATP-cone_dom"/>
</dbReference>
<dbReference type="PANTHER" id="PTHR30455:SF2">
    <property type="entry name" value="TRANSCRIPTIONAL REPRESSOR NRDR"/>
    <property type="match status" value="1"/>
</dbReference>
<comment type="similarity">
    <text evidence="8">Belongs to the NrdR family.</text>
</comment>
<dbReference type="GO" id="GO:0005524">
    <property type="term" value="F:ATP binding"/>
    <property type="evidence" value="ECO:0007669"/>
    <property type="project" value="UniProtKB-UniRule"/>
</dbReference>
<dbReference type="GO" id="GO:0045892">
    <property type="term" value="P:negative regulation of DNA-templated transcription"/>
    <property type="evidence" value="ECO:0007669"/>
    <property type="project" value="UniProtKB-UniRule"/>
</dbReference>
<dbReference type="GO" id="GO:0003677">
    <property type="term" value="F:DNA binding"/>
    <property type="evidence" value="ECO:0007669"/>
    <property type="project" value="UniProtKB-KW"/>
</dbReference>
<keyword evidence="4 8" id="KW-0067">ATP-binding</keyword>
<dbReference type="InterPro" id="IPR055173">
    <property type="entry name" value="NrdR-like_N"/>
</dbReference>
<keyword evidence="8" id="KW-0862">Zinc</keyword>
<keyword evidence="1 8" id="KW-0678">Repressor</keyword>
<dbReference type="Pfam" id="PF03477">
    <property type="entry name" value="ATP-cone"/>
    <property type="match status" value="1"/>
</dbReference>
<organism evidence="10">
    <name type="scientific">uncultured spirochete</name>
    <dbReference type="NCBI Taxonomy" id="156406"/>
    <lineage>
        <taxon>Bacteria</taxon>
        <taxon>Pseudomonadati</taxon>
        <taxon>Spirochaetota</taxon>
        <taxon>Spirochaetia</taxon>
        <taxon>Spirochaetales</taxon>
        <taxon>environmental samples</taxon>
    </lineage>
</organism>
<gene>
    <name evidence="8 10" type="primary">nrdR</name>
    <name evidence="10" type="ORF">SPIRO4BDMA_70200</name>
</gene>
<dbReference type="InterPro" id="IPR003796">
    <property type="entry name" value="RNR_NrdR-like"/>
</dbReference>
<dbReference type="GO" id="GO:0008270">
    <property type="term" value="F:zinc ion binding"/>
    <property type="evidence" value="ECO:0007669"/>
    <property type="project" value="UniProtKB-UniRule"/>
</dbReference>
<evidence type="ECO:0000256" key="2">
    <source>
        <dbReference type="ARBA" id="ARBA00022741"/>
    </source>
</evidence>
<sequence>MKCPYCGSLEDKVIDSRTLANGEAIRRRRECLSCGLRFTSYERIEEKPLLVIKRDGRREPFERQKIERGLVRALEKRPVSQMSIENLINEIEDEAAEHAKTSNEISSEELGRMVLQRLYSLDKVAYIRFASVYRKYDTLDEFIREIERLEKGQTA</sequence>
<comment type="function">
    <text evidence="8">Negatively regulates transcription of bacterial ribonucleotide reductase nrd genes and operons by binding to NrdR-boxes.</text>
</comment>
<evidence type="ECO:0000313" key="10">
    <source>
        <dbReference type="EMBL" id="SLM19778.1"/>
    </source>
</evidence>
<accession>A0A3P3XU26</accession>
<evidence type="ECO:0000256" key="6">
    <source>
        <dbReference type="ARBA" id="ARBA00023125"/>
    </source>
</evidence>
<reference evidence="10" key="1">
    <citation type="submission" date="2017-02" db="EMBL/GenBank/DDBJ databases">
        <authorList>
            <person name="Regsiter A."/>
            <person name="William W."/>
        </authorList>
    </citation>
    <scope>NUCLEOTIDE SEQUENCE</scope>
    <source>
        <strain evidence="10">BdmA 4</strain>
    </source>
</reference>
<comment type="cofactor">
    <cofactor evidence="8">
        <name>Zn(2+)</name>
        <dbReference type="ChEBI" id="CHEBI:29105"/>
    </cofactor>
    <text evidence="8">Binds 1 zinc ion.</text>
</comment>
<dbReference type="PANTHER" id="PTHR30455">
    <property type="entry name" value="TRANSCRIPTIONAL REPRESSOR NRDR"/>
    <property type="match status" value="1"/>
</dbReference>
<keyword evidence="5 8" id="KW-0805">Transcription regulation</keyword>
<keyword evidence="7 8" id="KW-0804">Transcription</keyword>